<dbReference type="OrthoDB" id="5297629at2"/>
<evidence type="ECO:0000313" key="3">
    <source>
        <dbReference type="Proteomes" id="UP000248395"/>
    </source>
</evidence>
<gene>
    <name evidence="2" type="ORF">DFR38_103123</name>
</gene>
<organism evidence="2 3">
    <name type="scientific">Aquitalea magnusonii</name>
    <dbReference type="NCBI Taxonomy" id="332411"/>
    <lineage>
        <taxon>Bacteria</taxon>
        <taxon>Pseudomonadati</taxon>
        <taxon>Pseudomonadota</taxon>
        <taxon>Betaproteobacteria</taxon>
        <taxon>Neisseriales</taxon>
        <taxon>Chromobacteriaceae</taxon>
        <taxon>Aquitalea</taxon>
    </lineage>
</organism>
<evidence type="ECO:0000313" key="2">
    <source>
        <dbReference type="EMBL" id="PXX49943.1"/>
    </source>
</evidence>
<dbReference type="EMBL" id="QJKC01000003">
    <property type="protein sequence ID" value="PXX49943.1"/>
    <property type="molecule type" value="Genomic_DNA"/>
</dbReference>
<name>A0A318JPA8_9NEIS</name>
<comment type="caution">
    <text evidence="2">The sequence shown here is derived from an EMBL/GenBank/DDBJ whole genome shotgun (WGS) entry which is preliminary data.</text>
</comment>
<protein>
    <submittedName>
        <fullName evidence="2">Uncharacterized protein DUF1987</fullName>
    </submittedName>
</protein>
<evidence type="ECO:0000259" key="1">
    <source>
        <dbReference type="Pfam" id="PF09345"/>
    </source>
</evidence>
<dbReference type="Pfam" id="PF09345">
    <property type="entry name" value="SiaC"/>
    <property type="match status" value="1"/>
</dbReference>
<feature type="domain" description="SiaC family regulatory phosphoprotein" evidence="1">
    <location>
        <begin position="6"/>
        <end position="123"/>
    </location>
</feature>
<keyword evidence="3" id="KW-1185">Reference proteome</keyword>
<dbReference type="RefSeq" id="WP_059287136.1">
    <property type="nucleotide sequence ID" value="NZ_LNQU01000154.1"/>
</dbReference>
<sequence>MQNLYIAPTSSTPEVNFQFDQHQLSLRGESYPENAQAFFGPIMQAVQNYLPSLQSTQVTVDVQLAYFNSSSTKVLLELFSLFNDAAVAGNYVTLNWHYIEDDETILEFGQEVADDFTALDFHPCALVE</sequence>
<dbReference type="Proteomes" id="UP000248395">
    <property type="component" value="Unassembled WGS sequence"/>
</dbReference>
<dbReference type="InterPro" id="IPR018530">
    <property type="entry name" value="SiaC"/>
</dbReference>
<reference evidence="2 3" key="1">
    <citation type="submission" date="2018-05" db="EMBL/GenBank/DDBJ databases">
        <title>Genomic Encyclopedia of Type Strains, Phase IV (KMG-IV): sequencing the most valuable type-strain genomes for metagenomic binning, comparative biology and taxonomic classification.</title>
        <authorList>
            <person name="Goeker M."/>
        </authorList>
    </citation>
    <scope>NUCLEOTIDE SEQUENCE [LARGE SCALE GENOMIC DNA]</scope>
    <source>
        <strain evidence="2 3">DSM 25134</strain>
    </source>
</reference>
<dbReference type="AlphaFoldDB" id="A0A318JPA8"/>
<proteinExistence type="predicted"/>
<accession>A0A318JPA8</accession>